<dbReference type="SMART" id="SM00413">
    <property type="entry name" value="ETS"/>
    <property type="match status" value="1"/>
</dbReference>
<dbReference type="Gene3D" id="1.10.150.50">
    <property type="entry name" value="Transcription Factor, Ets-1"/>
    <property type="match status" value="1"/>
</dbReference>
<dbReference type="Pfam" id="PF00178">
    <property type="entry name" value="Ets"/>
    <property type="match status" value="1"/>
</dbReference>
<keyword evidence="3" id="KW-0539">Nucleus</keyword>
<evidence type="ECO:0000256" key="1">
    <source>
        <dbReference type="ARBA" id="ARBA00005562"/>
    </source>
</evidence>
<dbReference type="GO" id="GO:0005634">
    <property type="term" value="C:nucleus"/>
    <property type="evidence" value="ECO:0007669"/>
    <property type="project" value="UniProtKB-SubCell"/>
</dbReference>
<dbReference type="FunFam" id="1.10.10.10:FF:000784">
    <property type="entry name" value="Protein CBR-TAG-97"/>
    <property type="match status" value="1"/>
</dbReference>
<keyword evidence="8" id="KW-1185">Reference proteome</keyword>
<dbReference type="InterPro" id="IPR036390">
    <property type="entry name" value="WH_DNA-bd_sf"/>
</dbReference>
<evidence type="ECO:0000256" key="4">
    <source>
        <dbReference type="SAM" id="MobiDB-lite"/>
    </source>
</evidence>
<dbReference type="InterPro" id="IPR000418">
    <property type="entry name" value="Ets_dom"/>
</dbReference>
<feature type="domain" description="PNT" evidence="6">
    <location>
        <begin position="320"/>
        <end position="407"/>
    </location>
</feature>
<gene>
    <name evidence="7" type="ORF">PENTCL1PPCAC_28016</name>
</gene>
<dbReference type="PANTHER" id="PTHR11849">
    <property type="entry name" value="ETS"/>
    <property type="match status" value="1"/>
</dbReference>
<feature type="compositionally biased region" description="Basic and acidic residues" evidence="4">
    <location>
        <begin position="551"/>
        <end position="561"/>
    </location>
</feature>
<comment type="subcellular location">
    <subcellularLocation>
        <location evidence="3">Nucleus</location>
    </subcellularLocation>
</comment>
<dbReference type="GO" id="GO:0000981">
    <property type="term" value="F:DNA-binding transcription factor activity, RNA polymerase II-specific"/>
    <property type="evidence" value="ECO:0007669"/>
    <property type="project" value="TreeGrafter"/>
</dbReference>
<accession>A0AAV5UFY5</accession>
<dbReference type="PROSITE" id="PS50061">
    <property type="entry name" value="ETS_DOMAIN_3"/>
    <property type="match status" value="1"/>
</dbReference>
<evidence type="ECO:0000256" key="2">
    <source>
        <dbReference type="ARBA" id="ARBA00023125"/>
    </source>
</evidence>
<name>A0AAV5UFY5_9BILA</name>
<feature type="domain" description="ETS" evidence="5">
    <location>
        <begin position="573"/>
        <end position="660"/>
    </location>
</feature>
<dbReference type="Gene3D" id="1.10.10.10">
    <property type="entry name" value="Winged helix-like DNA-binding domain superfamily/Winged helix DNA-binding domain"/>
    <property type="match status" value="1"/>
</dbReference>
<keyword evidence="2 3" id="KW-0238">DNA-binding</keyword>
<dbReference type="InterPro" id="IPR003118">
    <property type="entry name" value="Pointed_dom"/>
</dbReference>
<dbReference type="InterPro" id="IPR013761">
    <property type="entry name" value="SAM/pointed_sf"/>
</dbReference>
<dbReference type="SMART" id="SM00251">
    <property type="entry name" value="SAM_PNT"/>
    <property type="match status" value="1"/>
</dbReference>
<dbReference type="EMBL" id="BTSX01000006">
    <property type="protein sequence ID" value="GMT05842.1"/>
    <property type="molecule type" value="Genomic_DNA"/>
</dbReference>
<evidence type="ECO:0000259" key="6">
    <source>
        <dbReference type="PROSITE" id="PS51433"/>
    </source>
</evidence>
<evidence type="ECO:0000313" key="8">
    <source>
        <dbReference type="Proteomes" id="UP001432027"/>
    </source>
</evidence>
<evidence type="ECO:0000256" key="3">
    <source>
        <dbReference type="RuleBase" id="RU004019"/>
    </source>
</evidence>
<comment type="similarity">
    <text evidence="1 3">Belongs to the ETS family.</text>
</comment>
<evidence type="ECO:0000259" key="5">
    <source>
        <dbReference type="PROSITE" id="PS50061"/>
    </source>
</evidence>
<reference evidence="7" key="1">
    <citation type="submission" date="2023-10" db="EMBL/GenBank/DDBJ databases">
        <title>Genome assembly of Pristionchus species.</title>
        <authorList>
            <person name="Yoshida K."/>
            <person name="Sommer R.J."/>
        </authorList>
    </citation>
    <scope>NUCLEOTIDE SEQUENCE</scope>
    <source>
        <strain evidence="7">RS0144</strain>
    </source>
</reference>
<dbReference type="Proteomes" id="UP001432027">
    <property type="component" value="Unassembled WGS sequence"/>
</dbReference>
<sequence length="679" mass="72457">QASSISSAVADASRRLGRMMKKYLAWKQAELDNPSVACASDAPSVLSAGGVGASAFPSSTTSSLVSATSFVNPSSLVVTTVQSDTSPSANTFAPTREVHVPTIPQVTVNQFNPVLPTGSLAAASHLVNLHQLSSSFVNSLPSSTLLALIQNQIASIQASNPTLAAVIQRAAACGNLADSSSLGGGVLPPPASGGSSTTTPSVDVAATLAALGAGGNADAASSSNVAAEAASILGAAASPSSSFLTSGGASAFSLVSSPQHQQIGSLLGNSTVLQQAAQLYPQLMCLGPEVLEKFARFLPAAQMAAQTGFKPLPTMESVKPLPTADTRTDLSRYKLREPREWTAQDVVSWMLDTSRRLQIPFEDVNMTKFAGLPGLTLMRSSETDWIANDPVYGLTFYREFQQLITGSAGDRALEEYMRKLREEELQHPSTSNNHFLSPNQPSALQQQMNSATLEALDQVKMRMGANSLASTLSAALSPSMGLNSLHASLSPQSPLLIQSLQQNKLSPLTSTELLMHKYSLGQNLGPGSAHAHNSHGHDYDSDSDDSALHGVNDKIRKNKDGKPRKRSQHSKGNKLWEFIRDALKDPATCPSIVRWEDPHEGVFRIVESERLARLWGERKNNQKMTYEKLSRAMRTYYEKQILVPVPKTGLYPKKLVYKFGPGALGWENCRALAGIAPKL</sequence>
<dbReference type="PANTHER" id="PTHR11849:SF190">
    <property type="entry name" value="ETS-DOMAIN PROTEIN"/>
    <property type="match status" value="1"/>
</dbReference>
<dbReference type="AlphaFoldDB" id="A0AAV5UFY5"/>
<organism evidence="7 8">
    <name type="scientific">Pristionchus entomophagus</name>
    <dbReference type="NCBI Taxonomy" id="358040"/>
    <lineage>
        <taxon>Eukaryota</taxon>
        <taxon>Metazoa</taxon>
        <taxon>Ecdysozoa</taxon>
        <taxon>Nematoda</taxon>
        <taxon>Chromadorea</taxon>
        <taxon>Rhabditida</taxon>
        <taxon>Rhabditina</taxon>
        <taxon>Diplogasteromorpha</taxon>
        <taxon>Diplogasteroidea</taxon>
        <taxon>Neodiplogasteridae</taxon>
        <taxon>Pristionchus</taxon>
    </lineage>
</organism>
<comment type="caution">
    <text evidence="7">The sequence shown here is derived from an EMBL/GenBank/DDBJ whole genome shotgun (WGS) entry which is preliminary data.</text>
</comment>
<dbReference type="InterPro" id="IPR036388">
    <property type="entry name" value="WH-like_DNA-bd_sf"/>
</dbReference>
<protein>
    <recommendedName>
        <fullName evidence="9">ETS domain-containing protein</fullName>
    </recommendedName>
</protein>
<dbReference type="PROSITE" id="PS51433">
    <property type="entry name" value="PNT"/>
    <property type="match status" value="1"/>
</dbReference>
<evidence type="ECO:0000313" key="7">
    <source>
        <dbReference type="EMBL" id="GMT05842.1"/>
    </source>
</evidence>
<feature type="region of interest" description="Disordered" evidence="4">
    <location>
        <begin position="425"/>
        <end position="444"/>
    </location>
</feature>
<evidence type="ECO:0008006" key="9">
    <source>
        <dbReference type="Google" id="ProtNLM"/>
    </source>
</evidence>
<dbReference type="SUPFAM" id="SSF47769">
    <property type="entry name" value="SAM/Pointed domain"/>
    <property type="match status" value="1"/>
</dbReference>
<feature type="compositionally biased region" description="Basic residues" evidence="4">
    <location>
        <begin position="562"/>
        <end position="571"/>
    </location>
</feature>
<feature type="compositionally biased region" description="Polar residues" evidence="4">
    <location>
        <begin position="427"/>
        <end position="444"/>
    </location>
</feature>
<dbReference type="GO" id="GO:0043565">
    <property type="term" value="F:sequence-specific DNA binding"/>
    <property type="evidence" value="ECO:0007669"/>
    <property type="project" value="InterPro"/>
</dbReference>
<dbReference type="PRINTS" id="PR00454">
    <property type="entry name" value="ETSDOMAIN"/>
</dbReference>
<feature type="non-terminal residue" evidence="7">
    <location>
        <position position="1"/>
    </location>
</feature>
<dbReference type="GO" id="GO:0030154">
    <property type="term" value="P:cell differentiation"/>
    <property type="evidence" value="ECO:0007669"/>
    <property type="project" value="TreeGrafter"/>
</dbReference>
<dbReference type="SUPFAM" id="SSF46785">
    <property type="entry name" value="Winged helix' DNA-binding domain"/>
    <property type="match status" value="1"/>
</dbReference>
<dbReference type="InterPro" id="IPR046328">
    <property type="entry name" value="ETS_fam"/>
</dbReference>
<feature type="region of interest" description="Disordered" evidence="4">
    <location>
        <begin position="525"/>
        <end position="571"/>
    </location>
</feature>
<proteinExistence type="inferred from homology"/>